<dbReference type="PANTHER" id="PTHR37534">
    <property type="entry name" value="TRANSCRIPTIONAL ACTIVATOR PROTEIN UGA3"/>
    <property type="match status" value="1"/>
</dbReference>
<evidence type="ECO:0000256" key="1">
    <source>
        <dbReference type="ARBA" id="ARBA00004123"/>
    </source>
</evidence>
<dbReference type="OrthoDB" id="3431704at2759"/>
<evidence type="ECO:0000313" key="5">
    <source>
        <dbReference type="Proteomes" id="UP000799421"/>
    </source>
</evidence>
<dbReference type="Proteomes" id="UP000799421">
    <property type="component" value="Unassembled WGS sequence"/>
</dbReference>
<dbReference type="PANTHER" id="PTHR37534:SF46">
    <property type="entry name" value="ZN(II)2CYS6 TRANSCRIPTION FACTOR (EUROFUNG)"/>
    <property type="match status" value="1"/>
</dbReference>
<feature type="compositionally biased region" description="Basic residues" evidence="3">
    <location>
        <begin position="394"/>
        <end position="403"/>
    </location>
</feature>
<dbReference type="GO" id="GO:0005634">
    <property type="term" value="C:nucleus"/>
    <property type="evidence" value="ECO:0007669"/>
    <property type="project" value="UniProtKB-SubCell"/>
</dbReference>
<keyword evidence="2" id="KW-0539">Nucleus</keyword>
<keyword evidence="5" id="KW-1185">Reference proteome</keyword>
<comment type="subcellular location">
    <subcellularLocation>
        <location evidence="1">Nucleus</location>
    </subcellularLocation>
</comment>
<sequence length="403" mass="45398">TSPFFHLPHRIQYLIHHYDKQICPVLVTKDGTDNPYRRHILTLALRNACLQNAVAALSANNIRMRLQSCNSLLYTAHSPSQLTNPAALAEERLYRQTSINQLNKHLSRPDTAQDDSVLATLPILCLFHVSQSGFCHFQSQLLGVQTLLRLRRVSMKRSTETSAWVQLFFTWLDVMTSALNDREVQLHSNFSSNDVGTLELFSGCDRTLFALIERLGTANLLAQGRAVKRSLGAWTGNEVGYPDARTEFWGEWEDIVTKLNGWEGASGDRDIWHLNELYRYGALLYLTRLANPGLSSADEKFQGLVGRAMRHVTALGLGSCVNKFLLWPLFMVGTECTDGGQRSEIRRRCVGIQMESGFYNNLSGLGVLERVWRGQSESGSSNKAHQSRIEKKNLPKGRRNVGY</sequence>
<dbReference type="Pfam" id="PF11951">
    <property type="entry name" value="Fungal_trans_2"/>
    <property type="match status" value="1"/>
</dbReference>
<gene>
    <name evidence="4" type="ORF">K470DRAFT_201597</name>
</gene>
<feature type="non-terminal residue" evidence="4">
    <location>
        <position position="1"/>
    </location>
</feature>
<dbReference type="AlphaFoldDB" id="A0A6A7C6I2"/>
<feature type="region of interest" description="Disordered" evidence="3">
    <location>
        <begin position="377"/>
        <end position="403"/>
    </location>
</feature>
<evidence type="ECO:0000313" key="4">
    <source>
        <dbReference type="EMBL" id="KAF2862595.1"/>
    </source>
</evidence>
<dbReference type="InterPro" id="IPR021858">
    <property type="entry name" value="Fun_TF"/>
</dbReference>
<evidence type="ECO:0000256" key="2">
    <source>
        <dbReference type="ARBA" id="ARBA00023242"/>
    </source>
</evidence>
<name>A0A6A7C6I2_9PEZI</name>
<evidence type="ECO:0000256" key="3">
    <source>
        <dbReference type="SAM" id="MobiDB-lite"/>
    </source>
</evidence>
<feature type="non-terminal residue" evidence="4">
    <location>
        <position position="403"/>
    </location>
</feature>
<proteinExistence type="predicted"/>
<reference evidence="4" key="1">
    <citation type="journal article" date="2020" name="Stud. Mycol.">
        <title>101 Dothideomycetes genomes: a test case for predicting lifestyles and emergence of pathogens.</title>
        <authorList>
            <person name="Haridas S."/>
            <person name="Albert R."/>
            <person name="Binder M."/>
            <person name="Bloem J."/>
            <person name="Labutti K."/>
            <person name="Salamov A."/>
            <person name="Andreopoulos B."/>
            <person name="Baker S."/>
            <person name="Barry K."/>
            <person name="Bills G."/>
            <person name="Bluhm B."/>
            <person name="Cannon C."/>
            <person name="Castanera R."/>
            <person name="Culley D."/>
            <person name="Daum C."/>
            <person name="Ezra D."/>
            <person name="Gonzalez J."/>
            <person name="Henrissat B."/>
            <person name="Kuo A."/>
            <person name="Liang C."/>
            <person name="Lipzen A."/>
            <person name="Lutzoni F."/>
            <person name="Magnuson J."/>
            <person name="Mondo S."/>
            <person name="Nolan M."/>
            <person name="Ohm R."/>
            <person name="Pangilinan J."/>
            <person name="Park H.-J."/>
            <person name="Ramirez L."/>
            <person name="Alfaro M."/>
            <person name="Sun H."/>
            <person name="Tritt A."/>
            <person name="Yoshinaga Y."/>
            <person name="Zwiers L.-H."/>
            <person name="Turgeon B."/>
            <person name="Goodwin S."/>
            <person name="Spatafora J."/>
            <person name="Crous P."/>
            <person name="Grigoriev I."/>
        </authorList>
    </citation>
    <scope>NUCLEOTIDE SEQUENCE</scope>
    <source>
        <strain evidence="4">CBS 480.64</strain>
    </source>
</reference>
<organism evidence="4 5">
    <name type="scientific">Piedraia hortae CBS 480.64</name>
    <dbReference type="NCBI Taxonomy" id="1314780"/>
    <lineage>
        <taxon>Eukaryota</taxon>
        <taxon>Fungi</taxon>
        <taxon>Dikarya</taxon>
        <taxon>Ascomycota</taxon>
        <taxon>Pezizomycotina</taxon>
        <taxon>Dothideomycetes</taxon>
        <taxon>Dothideomycetidae</taxon>
        <taxon>Capnodiales</taxon>
        <taxon>Piedraiaceae</taxon>
        <taxon>Piedraia</taxon>
    </lineage>
</organism>
<accession>A0A6A7C6I2</accession>
<dbReference type="EMBL" id="MU005965">
    <property type="protein sequence ID" value="KAF2862595.1"/>
    <property type="molecule type" value="Genomic_DNA"/>
</dbReference>
<protein>
    <submittedName>
        <fullName evidence="4">Uncharacterized protein</fullName>
    </submittedName>
</protein>